<proteinExistence type="predicted"/>
<sequence length="707" mass="79363">MLSKKYGLAFIFTGLMAWYVIHTGTESPPRPESCLPSPYTDYNPAPVFTRWQWESPAERGLTSSPGAPLDDTNILVWLDGKKRIAADKMTLAIAADWNTLAPKLSDLLKQENFSLRSASMPVAYLEEDWGQALLSHRPEVAASLAEKFITPKLWQAQQAGYITPKEVEHKTNRAISQHLLWLTPQELIKQPELQKEISFTEARKTYSVGDTKRTTYLKIMDASAVFGEPKVALFLTTCVLSPNPNYSYLKAIENRIDYWKNFNLLGPGLRPLQSYLSDKFVLEESIKPITTYLKENNLQSELASEVMAWVKKAPLAETAPERQPGETTSSDTISMVTITLKDLLSDTDDSREIKEYKELPDGNSLFATQRYDRQQQNYVSELYITGPGNPQHATQLWQGKSLSGLTLVHQGEKAWFNTSPGQWFELNIPTRKIATLALNEETGVTSWFSDANGNPITFSTDYSDEGKGCLIFRRIDPRISPPENSLFRTCRNHFASGNSIQPVLISTPGYFWLEDSNGLVKLNSETGRAELSYTVPFRSPADIGSRRIDLSADNITRHTPYPLGSSEAHWIALHYQHQSPLQHDMNAWRMGTYFIDSLSGKWRFSAELNNADSIDATARSAHGRFYAQAGCGKLAGSGITADIWDVASATKIASLRRLRYCGLKNMAFNWQGNTLILVFYDRLIRVKLPDNRQDAATAEAIPAESKS</sequence>
<dbReference type="AlphaFoldDB" id="A0A482PNM0"/>
<accession>A0A482PNM0</accession>
<dbReference type="SUPFAM" id="SSF50969">
    <property type="entry name" value="YVTN repeat-like/Quinoprotein amine dehydrogenase"/>
    <property type="match status" value="1"/>
</dbReference>
<protein>
    <submittedName>
        <fullName evidence="1">Uncharacterized protein</fullName>
    </submittedName>
</protein>
<organism evidence="1">
    <name type="scientific">Citrobacter rodentium</name>
    <dbReference type="NCBI Taxonomy" id="67825"/>
    <lineage>
        <taxon>Bacteria</taxon>
        <taxon>Pseudomonadati</taxon>
        <taxon>Pseudomonadota</taxon>
        <taxon>Gammaproteobacteria</taxon>
        <taxon>Enterobacterales</taxon>
        <taxon>Enterobacteriaceae</taxon>
        <taxon>Citrobacter</taxon>
    </lineage>
</organism>
<dbReference type="RefSeq" id="WP_024132886.1">
    <property type="nucleotide sequence ID" value="NZ_CAJTBI010000012.1"/>
</dbReference>
<evidence type="ECO:0000313" key="1">
    <source>
        <dbReference type="EMBL" id="QBY29659.1"/>
    </source>
</evidence>
<dbReference type="InterPro" id="IPR011044">
    <property type="entry name" value="Quino_amine_DH_bsu"/>
</dbReference>
<reference evidence="1" key="1">
    <citation type="submission" date="2019-03" db="EMBL/GenBank/DDBJ databases">
        <title>Complete genome sequence of enteropathogenic Citrobacter rodentium strain DBS100.</title>
        <authorList>
            <person name="Popov G."/>
            <person name="Fiebig A."/>
            <person name="Shideler S."/>
            <person name="Coombes B."/>
            <person name="Savchenko A."/>
        </authorList>
    </citation>
    <scope>NUCLEOTIDE SEQUENCE</scope>
    <source>
        <strain evidence="1">DBS100</strain>
    </source>
</reference>
<gene>
    <name evidence="1" type="ORF">E2R62_12905</name>
</gene>
<dbReference type="EMBL" id="CP038008">
    <property type="protein sequence ID" value="QBY29659.1"/>
    <property type="molecule type" value="Genomic_DNA"/>
</dbReference>
<name>A0A482PNM0_CITRO</name>